<dbReference type="KEGG" id="panc:E2636_07780"/>
<dbReference type="EMBL" id="CP038015">
    <property type="protein sequence ID" value="QBP41027.1"/>
    <property type="molecule type" value="Genomic_DNA"/>
</dbReference>
<dbReference type="Proteomes" id="UP000294292">
    <property type="component" value="Chromosome"/>
</dbReference>
<organism evidence="1 2">
    <name type="scientific">Paenisporosarcina antarctica</name>
    <dbReference type="NCBI Taxonomy" id="417367"/>
    <lineage>
        <taxon>Bacteria</taxon>
        <taxon>Bacillati</taxon>
        <taxon>Bacillota</taxon>
        <taxon>Bacilli</taxon>
        <taxon>Bacillales</taxon>
        <taxon>Caryophanaceae</taxon>
        <taxon>Paenisporosarcina</taxon>
    </lineage>
</organism>
<evidence type="ECO:0000313" key="2">
    <source>
        <dbReference type="Proteomes" id="UP000294292"/>
    </source>
</evidence>
<gene>
    <name evidence="1" type="ORF">E2636_07780</name>
</gene>
<dbReference type="RefSeq" id="WP_134209687.1">
    <property type="nucleotide sequence ID" value="NZ_CP038015.1"/>
</dbReference>
<accession>A0A4P6ZXA5</accession>
<protein>
    <submittedName>
        <fullName evidence="1">YolD-like family protein</fullName>
    </submittedName>
</protein>
<dbReference type="InterPro" id="IPR014962">
    <property type="entry name" value="YolD"/>
</dbReference>
<dbReference type="Pfam" id="PF08863">
    <property type="entry name" value="YolD"/>
    <property type="match status" value="1"/>
</dbReference>
<name>A0A4P6ZXA5_9BACL</name>
<proteinExistence type="predicted"/>
<keyword evidence="2" id="KW-1185">Reference proteome</keyword>
<reference evidence="1 2" key="1">
    <citation type="submission" date="2019-03" db="EMBL/GenBank/DDBJ databases">
        <title>Complete genome sequence of Paenisporosarcina antarctica CGMCC 1.6503T.</title>
        <authorList>
            <person name="Rong J.-C."/>
            <person name="Chi N.-Y."/>
            <person name="Zhang Q.-F."/>
        </authorList>
    </citation>
    <scope>NUCLEOTIDE SEQUENCE [LARGE SCALE GENOMIC DNA]</scope>
    <source>
        <strain evidence="1 2">CGMCC 1.6503</strain>
    </source>
</reference>
<dbReference type="OrthoDB" id="1644322at2"/>
<dbReference type="AlphaFoldDB" id="A0A4P6ZXA5"/>
<sequence length="112" mass="13423">MLRDRGRIKWTAMMLPEHVKMLREWQQEEGRVKAVEVDEQQLEEWHYTIAESMVASTLIRIRFTEHEGRGAQEVLGVIHHIDLNRRMFKLVTEKELTIWIPFQDIQTISQPE</sequence>
<evidence type="ECO:0000313" key="1">
    <source>
        <dbReference type="EMBL" id="QBP41027.1"/>
    </source>
</evidence>